<gene>
    <name evidence="4" type="ORF">EDD33_2380</name>
</gene>
<evidence type="ECO:0000256" key="2">
    <source>
        <dbReference type="ARBA" id="ARBA00023002"/>
    </source>
</evidence>
<accession>A0A3N2CVD5</accession>
<comment type="similarity">
    <text evidence="1 3">Belongs to the short-chain dehydrogenases/reductases (SDR) family.</text>
</comment>
<dbReference type="Pfam" id="PF00106">
    <property type="entry name" value="adh_short"/>
    <property type="match status" value="1"/>
</dbReference>
<evidence type="ECO:0000256" key="1">
    <source>
        <dbReference type="ARBA" id="ARBA00006484"/>
    </source>
</evidence>
<dbReference type="SUPFAM" id="SSF51735">
    <property type="entry name" value="NAD(P)-binding Rossmann-fold domains"/>
    <property type="match status" value="1"/>
</dbReference>
<protein>
    <submittedName>
        <fullName evidence="4">Short-subunit dehydrogenase</fullName>
    </submittedName>
</protein>
<evidence type="ECO:0000313" key="4">
    <source>
        <dbReference type="EMBL" id="ROR91510.1"/>
    </source>
</evidence>
<dbReference type="PANTHER" id="PTHR44196:SF1">
    <property type="entry name" value="DEHYDROGENASE_REDUCTASE SDR FAMILY MEMBER 7B"/>
    <property type="match status" value="1"/>
</dbReference>
<reference evidence="4 5" key="1">
    <citation type="submission" date="2018-11" db="EMBL/GenBank/DDBJ databases">
        <title>Sequencing the genomes of 1000 actinobacteria strains.</title>
        <authorList>
            <person name="Klenk H.-P."/>
        </authorList>
    </citation>
    <scope>NUCLEOTIDE SEQUENCE [LARGE SCALE GENOMIC DNA]</scope>
    <source>
        <strain evidence="4 5">DSM 12652</strain>
    </source>
</reference>
<evidence type="ECO:0000256" key="3">
    <source>
        <dbReference type="RuleBase" id="RU000363"/>
    </source>
</evidence>
<organism evidence="4 5">
    <name type="scientific">Nocardioides aurantiacus</name>
    <dbReference type="NCBI Taxonomy" id="86796"/>
    <lineage>
        <taxon>Bacteria</taxon>
        <taxon>Bacillati</taxon>
        <taxon>Actinomycetota</taxon>
        <taxon>Actinomycetes</taxon>
        <taxon>Propionibacteriales</taxon>
        <taxon>Nocardioidaceae</taxon>
        <taxon>Nocardioides</taxon>
    </lineage>
</organism>
<dbReference type="Gene3D" id="3.40.50.720">
    <property type="entry name" value="NAD(P)-binding Rossmann-like Domain"/>
    <property type="match status" value="1"/>
</dbReference>
<evidence type="ECO:0000313" key="5">
    <source>
        <dbReference type="Proteomes" id="UP000281738"/>
    </source>
</evidence>
<dbReference type="InterPro" id="IPR002347">
    <property type="entry name" value="SDR_fam"/>
</dbReference>
<dbReference type="PRINTS" id="PR00080">
    <property type="entry name" value="SDRFAMILY"/>
</dbReference>
<dbReference type="PANTHER" id="PTHR44196">
    <property type="entry name" value="DEHYDROGENASE/REDUCTASE SDR FAMILY MEMBER 7B"/>
    <property type="match status" value="1"/>
</dbReference>
<dbReference type="GO" id="GO:0016020">
    <property type="term" value="C:membrane"/>
    <property type="evidence" value="ECO:0007669"/>
    <property type="project" value="TreeGrafter"/>
</dbReference>
<keyword evidence="2" id="KW-0560">Oxidoreductase</keyword>
<name>A0A3N2CVD5_9ACTN</name>
<dbReference type="PRINTS" id="PR00081">
    <property type="entry name" value="GDHRDH"/>
</dbReference>
<dbReference type="AlphaFoldDB" id="A0A3N2CVD5"/>
<sequence length="303" mass="32394">MGGRVTDLLLTPRALLRRHLLAPLAAAAGRPLPSPLRGQVVLVTGSSSGVGEATALEVARRGATVLCVARRRAELDRVVAEVRSEGGEAHGYTCDLTDASAVDALVQQVEAEHGRVDLLVNNAGRSIRRSLELSYDRVHDFERTMAVNYFGPVRLTLGLLPGMRRRGHGHVVNVVTWGVQLKAPKFAAYIASKTALDSFARIAGRETWADGVTFTNVRLDLVRTDMIAATDAYRRAPAKSPQQAAAMVVRALEDRPVTVSTVAGRVGEVLNLVAPRLSDAGWGWAAARVPDSEAARVGADRSA</sequence>
<dbReference type="Proteomes" id="UP000281738">
    <property type="component" value="Unassembled WGS sequence"/>
</dbReference>
<proteinExistence type="inferred from homology"/>
<dbReference type="EMBL" id="RKHO01000001">
    <property type="protein sequence ID" value="ROR91510.1"/>
    <property type="molecule type" value="Genomic_DNA"/>
</dbReference>
<comment type="caution">
    <text evidence="4">The sequence shown here is derived from an EMBL/GenBank/DDBJ whole genome shotgun (WGS) entry which is preliminary data.</text>
</comment>
<keyword evidence="5" id="KW-1185">Reference proteome</keyword>
<dbReference type="RefSeq" id="WP_246003482.1">
    <property type="nucleotide sequence ID" value="NZ_RKHO01000001.1"/>
</dbReference>
<dbReference type="InterPro" id="IPR036291">
    <property type="entry name" value="NAD(P)-bd_dom_sf"/>
</dbReference>
<dbReference type="CDD" id="cd05233">
    <property type="entry name" value="SDR_c"/>
    <property type="match status" value="1"/>
</dbReference>
<dbReference type="GO" id="GO:0016491">
    <property type="term" value="F:oxidoreductase activity"/>
    <property type="evidence" value="ECO:0007669"/>
    <property type="project" value="UniProtKB-KW"/>
</dbReference>